<dbReference type="OrthoDB" id="9996127at2759"/>
<dbReference type="Gramene" id="ONK81489">
    <property type="protein sequence ID" value="ONK81489"/>
    <property type="gene ID" value="A4U43_C01F29670"/>
</dbReference>
<dbReference type="AlphaFoldDB" id="A0A5P1FW81"/>
<keyword evidence="7" id="KW-0378">Hydrolase</keyword>
<feature type="active site" evidence="11">
    <location>
        <position position="91"/>
    </location>
</feature>
<keyword evidence="10" id="KW-0472">Membrane</keyword>
<comment type="similarity">
    <text evidence="2">Belongs to the peptidase S26 family. IMP2 subfamily.</text>
</comment>
<dbReference type="GO" id="GO:0006627">
    <property type="term" value="P:protein processing involved in protein targeting to mitochondrion"/>
    <property type="evidence" value="ECO:0007669"/>
    <property type="project" value="InterPro"/>
</dbReference>
<dbReference type="GO" id="GO:0004252">
    <property type="term" value="F:serine-type endopeptidase activity"/>
    <property type="evidence" value="ECO:0007669"/>
    <property type="project" value="InterPro"/>
</dbReference>
<dbReference type="SUPFAM" id="SSF51306">
    <property type="entry name" value="LexA/Signal peptidase"/>
    <property type="match status" value="1"/>
</dbReference>
<dbReference type="CDD" id="cd06530">
    <property type="entry name" value="S26_SPase_I"/>
    <property type="match status" value="1"/>
</dbReference>
<feature type="domain" description="Peptidase S26" evidence="12">
    <location>
        <begin position="18"/>
        <end position="104"/>
    </location>
</feature>
<keyword evidence="14" id="KW-1185">Reference proteome</keyword>
<dbReference type="OMA" id="WIPVIAW"/>
<accession>A0A5P1FW81</accession>
<sequence length="175" mass="19512">MGSWKYLWQFTKSSIIGGVIGLTISDRYLTITPVRGISMHPTFANSHTNFPGSLKGDIVVVEKFCLDKYSFSHGDVVVFKLPSDHKKQYVKRIIGLPGEWIQVPQSSEVIKVPLGHCWVEGDNSDWSLDSRSFGPIPLGLIGGRATFIIWPPQRISKVESKIPEGRVASHHISLQ</sequence>
<evidence type="ECO:0000256" key="3">
    <source>
        <dbReference type="ARBA" id="ARBA00013650"/>
    </source>
</evidence>
<evidence type="ECO:0000313" key="13">
    <source>
        <dbReference type="EMBL" id="ONK81489.1"/>
    </source>
</evidence>
<dbReference type="InterPro" id="IPR000223">
    <property type="entry name" value="Pept_S26A_signal_pept_1"/>
</dbReference>
<feature type="active site" evidence="11">
    <location>
        <position position="38"/>
    </location>
</feature>
<dbReference type="InterPro" id="IPR036286">
    <property type="entry name" value="LexA/Signal_pep-like_sf"/>
</dbReference>
<evidence type="ECO:0000313" key="14">
    <source>
        <dbReference type="Proteomes" id="UP000243459"/>
    </source>
</evidence>
<evidence type="ECO:0000256" key="1">
    <source>
        <dbReference type="ARBA" id="ARBA00004434"/>
    </source>
</evidence>
<dbReference type="InterPro" id="IPR019533">
    <property type="entry name" value="Peptidase_S26"/>
</dbReference>
<gene>
    <name evidence="13" type="ORF">A4U43_C01F29670</name>
</gene>
<evidence type="ECO:0000256" key="9">
    <source>
        <dbReference type="ARBA" id="ARBA00023128"/>
    </source>
</evidence>
<evidence type="ECO:0000259" key="12">
    <source>
        <dbReference type="Pfam" id="PF10502"/>
    </source>
</evidence>
<dbReference type="InterPro" id="IPR019757">
    <property type="entry name" value="Pept_S26A_signal_pept_1_Lys-AS"/>
</dbReference>
<protein>
    <recommendedName>
        <fullName evidence="3">Mitochondrial inner membrane protease subunit 2</fullName>
    </recommendedName>
</protein>
<keyword evidence="4" id="KW-0645">Protease</keyword>
<dbReference type="GO" id="GO:0042720">
    <property type="term" value="C:mitochondrial inner membrane peptidase complex"/>
    <property type="evidence" value="ECO:0007669"/>
    <property type="project" value="InterPro"/>
</dbReference>
<dbReference type="Pfam" id="PF10502">
    <property type="entry name" value="Peptidase_S26"/>
    <property type="match status" value="2"/>
</dbReference>
<dbReference type="Proteomes" id="UP000243459">
    <property type="component" value="Chromosome 1"/>
</dbReference>
<reference evidence="14" key="1">
    <citation type="journal article" date="2017" name="Nat. Commun.">
        <title>The asparagus genome sheds light on the origin and evolution of a young Y chromosome.</title>
        <authorList>
            <person name="Harkess A."/>
            <person name="Zhou J."/>
            <person name="Xu C."/>
            <person name="Bowers J.E."/>
            <person name="Van der Hulst R."/>
            <person name="Ayyampalayam S."/>
            <person name="Mercati F."/>
            <person name="Riccardi P."/>
            <person name="McKain M.R."/>
            <person name="Kakrana A."/>
            <person name="Tang H."/>
            <person name="Ray J."/>
            <person name="Groenendijk J."/>
            <person name="Arikit S."/>
            <person name="Mathioni S.M."/>
            <person name="Nakano M."/>
            <person name="Shan H."/>
            <person name="Telgmann-Rauber A."/>
            <person name="Kanno A."/>
            <person name="Yue Z."/>
            <person name="Chen H."/>
            <person name="Li W."/>
            <person name="Chen Y."/>
            <person name="Xu X."/>
            <person name="Zhang Y."/>
            <person name="Luo S."/>
            <person name="Chen H."/>
            <person name="Gao J."/>
            <person name="Mao Z."/>
            <person name="Pires J.C."/>
            <person name="Luo M."/>
            <person name="Kudrna D."/>
            <person name="Wing R.A."/>
            <person name="Meyers B.C."/>
            <person name="Yi K."/>
            <person name="Kong H."/>
            <person name="Lavrijsen P."/>
            <person name="Sunseri F."/>
            <person name="Falavigna A."/>
            <person name="Ye Y."/>
            <person name="Leebens-Mack J.H."/>
            <person name="Chen G."/>
        </authorList>
    </citation>
    <scope>NUCLEOTIDE SEQUENCE [LARGE SCALE GENOMIC DNA]</scope>
    <source>
        <strain evidence="14">cv. DH0086</strain>
    </source>
</reference>
<name>A0A5P1FW81_ASPOF</name>
<keyword evidence="8" id="KW-1133">Transmembrane helix</keyword>
<organism evidence="13 14">
    <name type="scientific">Asparagus officinalis</name>
    <name type="common">Garden asparagus</name>
    <dbReference type="NCBI Taxonomy" id="4686"/>
    <lineage>
        <taxon>Eukaryota</taxon>
        <taxon>Viridiplantae</taxon>
        <taxon>Streptophyta</taxon>
        <taxon>Embryophyta</taxon>
        <taxon>Tracheophyta</taxon>
        <taxon>Spermatophyta</taxon>
        <taxon>Magnoliopsida</taxon>
        <taxon>Liliopsida</taxon>
        <taxon>Asparagales</taxon>
        <taxon>Asparagaceae</taxon>
        <taxon>Asparagoideae</taxon>
        <taxon>Asparagus</taxon>
    </lineage>
</organism>
<keyword evidence="5" id="KW-0812">Transmembrane</keyword>
<evidence type="ECO:0000256" key="5">
    <source>
        <dbReference type="ARBA" id="ARBA00022692"/>
    </source>
</evidence>
<evidence type="ECO:0000256" key="8">
    <source>
        <dbReference type="ARBA" id="ARBA00022989"/>
    </source>
</evidence>
<dbReference type="PANTHER" id="PTHR46041">
    <property type="entry name" value="MITOCHONDRIAL INNER MEMBRANE PROTEASE SUBUNIT 2"/>
    <property type="match status" value="1"/>
</dbReference>
<proteinExistence type="inferred from homology"/>
<evidence type="ECO:0000256" key="11">
    <source>
        <dbReference type="PIRSR" id="PIRSR600223-1"/>
    </source>
</evidence>
<dbReference type="PRINTS" id="PR00727">
    <property type="entry name" value="LEADERPTASE"/>
</dbReference>
<evidence type="ECO:0000256" key="6">
    <source>
        <dbReference type="ARBA" id="ARBA00022792"/>
    </source>
</evidence>
<dbReference type="PROSITE" id="PS00760">
    <property type="entry name" value="SPASE_I_2"/>
    <property type="match status" value="1"/>
</dbReference>
<evidence type="ECO:0000256" key="10">
    <source>
        <dbReference type="ARBA" id="ARBA00023136"/>
    </source>
</evidence>
<keyword evidence="9" id="KW-0496">Mitochondrion</keyword>
<dbReference type="Gene3D" id="2.10.109.10">
    <property type="entry name" value="Umud Fragment, subunit A"/>
    <property type="match status" value="1"/>
</dbReference>
<keyword evidence="6" id="KW-0999">Mitochondrion inner membrane</keyword>
<evidence type="ECO:0000256" key="7">
    <source>
        <dbReference type="ARBA" id="ARBA00022801"/>
    </source>
</evidence>
<evidence type="ECO:0000256" key="2">
    <source>
        <dbReference type="ARBA" id="ARBA00007066"/>
    </source>
</evidence>
<evidence type="ECO:0000256" key="4">
    <source>
        <dbReference type="ARBA" id="ARBA00022670"/>
    </source>
</evidence>
<comment type="subcellular location">
    <subcellularLocation>
        <location evidence="1">Mitochondrion inner membrane</location>
        <topology evidence="1">Single-pass membrane protein</topology>
    </subcellularLocation>
</comment>
<feature type="domain" description="Peptidase S26" evidence="12">
    <location>
        <begin position="108"/>
        <end position="150"/>
    </location>
</feature>
<dbReference type="NCBIfam" id="TIGR02227">
    <property type="entry name" value="sigpep_I_bact"/>
    <property type="match status" value="1"/>
</dbReference>
<dbReference type="EMBL" id="CM007381">
    <property type="protein sequence ID" value="ONK81489.1"/>
    <property type="molecule type" value="Genomic_DNA"/>
</dbReference>
<dbReference type="InterPro" id="IPR037730">
    <property type="entry name" value="IMP2"/>
</dbReference>
<dbReference type="FunFam" id="2.10.109.10:FF:000005">
    <property type="entry name" value="Mitochondrial inner membrane protease subunit"/>
    <property type="match status" value="1"/>
</dbReference>
<dbReference type="PANTHER" id="PTHR46041:SF2">
    <property type="entry name" value="MITOCHONDRIAL INNER MEMBRANE PROTEASE SUBUNIT 2"/>
    <property type="match status" value="1"/>
</dbReference>
<dbReference type="GO" id="GO:0006465">
    <property type="term" value="P:signal peptide processing"/>
    <property type="evidence" value="ECO:0007669"/>
    <property type="project" value="InterPro"/>
</dbReference>